<accession>A0A8S9QZ68</accession>
<dbReference type="Proteomes" id="UP000712600">
    <property type="component" value="Unassembled WGS sequence"/>
</dbReference>
<name>A0A8S9QZ68_BRACR</name>
<comment type="caution">
    <text evidence="1">The sequence shown here is derived from an EMBL/GenBank/DDBJ whole genome shotgun (WGS) entry which is preliminary data.</text>
</comment>
<dbReference type="EMBL" id="QGKX02000996">
    <property type="protein sequence ID" value="KAF3558284.1"/>
    <property type="molecule type" value="Genomic_DNA"/>
</dbReference>
<dbReference type="AlphaFoldDB" id="A0A8S9QZ68"/>
<gene>
    <name evidence="1" type="ORF">F2Q69_00013263</name>
</gene>
<proteinExistence type="predicted"/>
<organism evidence="1 2">
    <name type="scientific">Brassica cretica</name>
    <name type="common">Mustard</name>
    <dbReference type="NCBI Taxonomy" id="69181"/>
    <lineage>
        <taxon>Eukaryota</taxon>
        <taxon>Viridiplantae</taxon>
        <taxon>Streptophyta</taxon>
        <taxon>Embryophyta</taxon>
        <taxon>Tracheophyta</taxon>
        <taxon>Spermatophyta</taxon>
        <taxon>Magnoliopsida</taxon>
        <taxon>eudicotyledons</taxon>
        <taxon>Gunneridae</taxon>
        <taxon>Pentapetalae</taxon>
        <taxon>rosids</taxon>
        <taxon>malvids</taxon>
        <taxon>Brassicales</taxon>
        <taxon>Brassicaceae</taxon>
        <taxon>Brassiceae</taxon>
        <taxon>Brassica</taxon>
    </lineage>
</organism>
<evidence type="ECO:0000313" key="2">
    <source>
        <dbReference type="Proteomes" id="UP000712600"/>
    </source>
</evidence>
<evidence type="ECO:0000313" key="1">
    <source>
        <dbReference type="EMBL" id="KAF3558284.1"/>
    </source>
</evidence>
<sequence>MYIDNMKPDDDLVAKTEKFVHHAETSRPKDHVLGKRPVEENPLSKNFYRPIFTQISDQAYYPAQSSIGFASSLMNSMYSIDFGNYDYGLHFEDGTIIQDESLTDVLDENTRFPNKDTVGFVNWGVEVACPKYAPAFYTAMDPFNSIISHRRQSSFEKSHVEPNINPSDIHGFKASPMENQKELDSVVSQGTAPRRIRLQINNSIQENEKCFTGKDTSRVDMRKLTFKLLSQIRVGHKICSARILASPSIDTDRRCTLGVDRQSFISSTASSREAD</sequence>
<protein>
    <submittedName>
        <fullName evidence="1">Uncharacterized protein</fullName>
    </submittedName>
</protein>
<reference evidence="1" key="1">
    <citation type="submission" date="2019-12" db="EMBL/GenBank/DDBJ databases">
        <title>Genome sequencing and annotation of Brassica cretica.</title>
        <authorList>
            <person name="Studholme D.J."/>
            <person name="Sarris P."/>
        </authorList>
    </citation>
    <scope>NUCLEOTIDE SEQUENCE</scope>
    <source>
        <strain evidence="1">PFS-109/04</strain>
        <tissue evidence="1">Leaf</tissue>
    </source>
</reference>